<gene>
    <name evidence="7" type="ORF">Poly30_44520</name>
</gene>
<dbReference type="Gene3D" id="3.40.1090.10">
    <property type="entry name" value="Cytosolic phospholipase A2 catalytic domain"/>
    <property type="match status" value="1"/>
</dbReference>
<organism evidence="7 8">
    <name type="scientific">Saltatorellus ferox</name>
    <dbReference type="NCBI Taxonomy" id="2528018"/>
    <lineage>
        <taxon>Bacteria</taxon>
        <taxon>Pseudomonadati</taxon>
        <taxon>Planctomycetota</taxon>
        <taxon>Planctomycetia</taxon>
        <taxon>Planctomycetia incertae sedis</taxon>
        <taxon>Saltatorellus</taxon>
    </lineage>
</organism>
<evidence type="ECO:0000313" key="8">
    <source>
        <dbReference type="Proteomes" id="UP000320390"/>
    </source>
</evidence>
<protein>
    <submittedName>
        <fullName evidence="7">Patatin-like phospholipase</fullName>
    </submittedName>
</protein>
<dbReference type="InterPro" id="IPR002641">
    <property type="entry name" value="PNPLA_dom"/>
</dbReference>
<feature type="compositionally biased region" description="Basic and acidic residues" evidence="5">
    <location>
        <begin position="1"/>
        <end position="12"/>
    </location>
</feature>
<proteinExistence type="predicted"/>
<feature type="active site" description="Proton acceptor" evidence="4">
    <location>
        <position position="239"/>
    </location>
</feature>
<dbReference type="PANTHER" id="PTHR14226:SF57">
    <property type="entry name" value="BLR7027 PROTEIN"/>
    <property type="match status" value="1"/>
</dbReference>
<dbReference type="Proteomes" id="UP000320390">
    <property type="component" value="Chromosome"/>
</dbReference>
<evidence type="ECO:0000256" key="5">
    <source>
        <dbReference type="SAM" id="MobiDB-lite"/>
    </source>
</evidence>
<evidence type="ECO:0000256" key="3">
    <source>
        <dbReference type="ARBA" id="ARBA00023098"/>
    </source>
</evidence>
<reference evidence="7 8" key="1">
    <citation type="submission" date="2019-02" db="EMBL/GenBank/DDBJ databases">
        <title>Deep-cultivation of Planctomycetes and their phenomic and genomic characterization uncovers novel biology.</title>
        <authorList>
            <person name="Wiegand S."/>
            <person name="Jogler M."/>
            <person name="Boedeker C."/>
            <person name="Pinto D."/>
            <person name="Vollmers J."/>
            <person name="Rivas-Marin E."/>
            <person name="Kohn T."/>
            <person name="Peeters S.H."/>
            <person name="Heuer A."/>
            <person name="Rast P."/>
            <person name="Oberbeckmann S."/>
            <person name="Bunk B."/>
            <person name="Jeske O."/>
            <person name="Meyerdierks A."/>
            <person name="Storesund J.E."/>
            <person name="Kallscheuer N."/>
            <person name="Luecker S."/>
            <person name="Lage O.M."/>
            <person name="Pohl T."/>
            <person name="Merkel B.J."/>
            <person name="Hornburger P."/>
            <person name="Mueller R.-W."/>
            <person name="Bruemmer F."/>
            <person name="Labrenz M."/>
            <person name="Spormann A.M."/>
            <person name="Op den Camp H."/>
            <person name="Overmann J."/>
            <person name="Amann R."/>
            <person name="Jetten M.S.M."/>
            <person name="Mascher T."/>
            <person name="Medema M.H."/>
            <person name="Devos D.P."/>
            <person name="Kaster A.-K."/>
            <person name="Ovreas L."/>
            <person name="Rohde M."/>
            <person name="Galperin M.Y."/>
            <person name="Jogler C."/>
        </authorList>
    </citation>
    <scope>NUCLEOTIDE SEQUENCE [LARGE SCALE GENOMIC DNA]</scope>
    <source>
        <strain evidence="7 8">Poly30</strain>
    </source>
</reference>
<comment type="caution">
    <text evidence="4">Lacks conserved residue(s) required for the propagation of feature annotation.</text>
</comment>
<dbReference type="PANTHER" id="PTHR14226">
    <property type="entry name" value="NEUROPATHY TARGET ESTERASE/SWISS CHEESE D.MELANOGASTER"/>
    <property type="match status" value="1"/>
</dbReference>
<dbReference type="SUPFAM" id="SSF52151">
    <property type="entry name" value="FabD/lysophospholipase-like"/>
    <property type="match status" value="1"/>
</dbReference>
<keyword evidence="3 4" id="KW-0443">Lipid metabolism</keyword>
<dbReference type="RefSeq" id="WP_419190486.1">
    <property type="nucleotide sequence ID" value="NZ_CP036434.1"/>
</dbReference>
<accession>A0A518EXU3</accession>
<feature type="active site" description="Nucleophile" evidence="4">
    <location>
        <position position="74"/>
    </location>
</feature>
<dbReference type="PROSITE" id="PS51635">
    <property type="entry name" value="PNPLA"/>
    <property type="match status" value="1"/>
</dbReference>
<evidence type="ECO:0000256" key="4">
    <source>
        <dbReference type="PROSITE-ProRule" id="PRU01161"/>
    </source>
</evidence>
<evidence type="ECO:0000313" key="7">
    <source>
        <dbReference type="EMBL" id="QDV08897.1"/>
    </source>
</evidence>
<name>A0A518EXU3_9BACT</name>
<feature type="region of interest" description="Disordered" evidence="5">
    <location>
        <begin position="1"/>
        <end position="24"/>
    </location>
</feature>
<feature type="short sequence motif" description="DGA/G" evidence="4">
    <location>
        <begin position="239"/>
        <end position="241"/>
    </location>
</feature>
<evidence type="ECO:0000259" key="6">
    <source>
        <dbReference type="PROSITE" id="PS51635"/>
    </source>
</evidence>
<keyword evidence="2 4" id="KW-0442">Lipid degradation</keyword>
<feature type="domain" description="PNPLA" evidence="6">
    <location>
        <begin position="39"/>
        <end position="252"/>
    </location>
</feature>
<dbReference type="GO" id="GO:0016787">
    <property type="term" value="F:hydrolase activity"/>
    <property type="evidence" value="ECO:0007669"/>
    <property type="project" value="UniProtKB-UniRule"/>
</dbReference>
<sequence length="411" mass="44944">MTEIQTESKRDGATAPVGPTAGADALPHERLHERHGLGLTLFGGGARAAYQVGVLKGLANSHPDLDVPFITGISAGAINAAHLSSQKGTFAERTASLAELWNAIDVDRVFETQGLPLLYRTLCIGMRLAIGWAPTLDPMLGMVDSSPLSRFLEQALGGRELDGIEANLASGSLKAVALVALKYSTSQTISFCMGQEIIDWERPLRRSQRERLTVDHILASAALPLFFPPVQIDGEWYGDGGIRLTAPLAPVIHLGADRLLAISTRYRPTGREADQRRFDGPPRAAQIFGSLMGATFLDVLDQDAYQLDRINSLLEKLPPEKRGALRPLRSLLIRPSADIARLANDFEPRLPGTFRFLTRRWGTRKSRSQELLSTILFQEDYVKLLMEIGERDGVAHADALSALLDETPVTR</sequence>
<dbReference type="AlphaFoldDB" id="A0A518EXU3"/>
<keyword evidence="8" id="KW-1185">Reference proteome</keyword>
<feature type="short sequence motif" description="GXSXG" evidence="4">
    <location>
        <begin position="72"/>
        <end position="76"/>
    </location>
</feature>
<dbReference type="InterPro" id="IPR016035">
    <property type="entry name" value="Acyl_Trfase/lysoPLipase"/>
</dbReference>
<evidence type="ECO:0000256" key="2">
    <source>
        <dbReference type="ARBA" id="ARBA00022963"/>
    </source>
</evidence>
<evidence type="ECO:0000256" key="1">
    <source>
        <dbReference type="ARBA" id="ARBA00022801"/>
    </source>
</evidence>
<dbReference type="EMBL" id="CP036434">
    <property type="protein sequence ID" value="QDV08897.1"/>
    <property type="molecule type" value="Genomic_DNA"/>
</dbReference>
<feature type="compositionally biased region" description="Low complexity" evidence="5">
    <location>
        <begin position="13"/>
        <end position="24"/>
    </location>
</feature>
<dbReference type="GO" id="GO:0016042">
    <property type="term" value="P:lipid catabolic process"/>
    <property type="evidence" value="ECO:0007669"/>
    <property type="project" value="UniProtKB-UniRule"/>
</dbReference>
<keyword evidence="1 4" id="KW-0378">Hydrolase</keyword>
<dbReference type="InterPro" id="IPR050301">
    <property type="entry name" value="NTE"/>
</dbReference>
<dbReference type="Pfam" id="PF01734">
    <property type="entry name" value="Patatin"/>
    <property type="match status" value="1"/>
</dbReference>